<gene>
    <name evidence="2" type="ORF">BSAL_71365</name>
</gene>
<feature type="region of interest" description="Disordered" evidence="1">
    <location>
        <begin position="378"/>
        <end position="418"/>
    </location>
</feature>
<feature type="compositionally biased region" description="Polar residues" evidence="1">
    <location>
        <begin position="259"/>
        <end position="269"/>
    </location>
</feature>
<dbReference type="VEuPathDB" id="TriTrypDB:BSAL_71365"/>
<evidence type="ECO:0000313" key="3">
    <source>
        <dbReference type="Proteomes" id="UP000051952"/>
    </source>
</evidence>
<accession>A0A0S4IW19</accession>
<feature type="compositionally biased region" description="Basic residues" evidence="1">
    <location>
        <begin position="386"/>
        <end position="402"/>
    </location>
</feature>
<dbReference type="AlphaFoldDB" id="A0A0S4IW19"/>
<feature type="region of interest" description="Disordered" evidence="1">
    <location>
        <begin position="95"/>
        <end position="170"/>
    </location>
</feature>
<feature type="compositionally biased region" description="Basic and acidic residues" evidence="1">
    <location>
        <begin position="245"/>
        <end position="258"/>
    </location>
</feature>
<evidence type="ECO:0000256" key="1">
    <source>
        <dbReference type="SAM" id="MobiDB-lite"/>
    </source>
</evidence>
<feature type="region of interest" description="Disordered" evidence="1">
    <location>
        <begin position="1"/>
        <end position="67"/>
    </location>
</feature>
<protein>
    <submittedName>
        <fullName evidence="2">Uncharacterized protein</fullName>
    </submittedName>
</protein>
<feature type="non-terminal residue" evidence="2">
    <location>
        <position position="442"/>
    </location>
</feature>
<feature type="compositionally biased region" description="Low complexity" evidence="1">
    <location>
        <begin position="229"/>
        <end position="243"/>
    </location>
</feature>
<organism evidence="2 3">
    <name type="scientific">Bodo saltans</name>
    <name type="common">Flagellated protozoan</name>
    <dbReference type="NCBI Taxonomy" id="75058"/>
    <lineage>
        <taxon>Eukaryota</taxon>
        <taxon>Discoba</taxon>
        <taxon>Euglenozoa</taxon>
        <taxon>Kinetoplastea</taxon>
        <taxon>Metakinetoplastina</taxon>
        <taxon>Eubodonida</taxon>
        <taxon>Bodonidae</taxon>
        <taxon>Bodo</taxon>
    </lineage>
</organism>
<feature type="compositionally biased region" description="Gly residues" evidence="1">
    <location>
        <begin position="1"/>
        <end position="10"/>
    </location>
</feature>
<keyword evidence="3" id="KW-1185">Reference proteome</keyword>
<feature type="compositionally biased region" description="Low complexity" evidence="1">
    <location>
        <begin position="25"/>
        <end position="46"/>
    </location>
</feature>
<name>A0A0S4IW19_BODSA</name>
<feature type="compositionally biased region" description="Polar residues" evidence="1">
    <location>
        <begin position="145"/>
        <end position="163"/>
    </location>
</feature>
<proteinExistence type="predicted"/>
<sequence>MQPSAGGGGADDLSWWPSNGGGGAAVSRAAPAAAPSAIATVISSASQQPRSQNHSASPQIPPLVPSHSTAASIAAPLRGVGFGLDDLRKEFEAVMRQESPRRSPPRQHLQQPISAPAMSAATTALSTHSTHNHAAIPESRPALTVATTSATKNHHGQLSQVSPQRHHHVDSGYQSLYQPTVAPAMVREDPPHHASQYQHDVNTRTFASGAGPTTRGEGAALHRHSAGFSSASLQSTTASSLASDPLHRSARHENDSSHRSSSPQYTNTFNHKHQQQTDVTRSRLSRSPSGGRSGGGKDIHPWRSPLKQASSTNGRMSLLHASSSSHADPLLMGGGGAGASRTVRLEPMALTTRGSAPTTSSPYISVEPHAAAAATYPSGYSGAHTTTHHHHAAASTHHHHQSHRQESSHYHHDTHRAAPSPLGRQLIMLSGLAMALQQQVAA</sequence>
<feature type="compositionally biased region" description="Low complexity" evidence="1">
    <location>
        <begin position="114"/>
        <end position="135"/>
    </location>
</feature>
<dbReference type="Proteomes" id="UP000051952">
    <property type="component" value="Unassembled WGS sequence"/>
</dbReference>
<evidence type="ECO:0000313" key="2">
    <source>
        <dbReference type="EMBL" id="CUG05939.1"/>
    </source>
</evidence>
<feature type="compositionally biased region" description="Polar residues" evidence="1">
    <location>
        <begin position="47"/>
        <end position="58"/>
    </location>
</feature>
<reference evidence="3" key="1">
    <citation type="submission" date="2015-09" db="EMBL/GenBank/DDBJ databases">
        <authorList>
            <consortium name="Pathogen Informatics"/>
        </authorList>
    </citation>
    <scope>NUCLEOTIDE SEQUENCE [LARGE SCALE GENOMIC DNA]</scope>
    <source>
        <strain evidence="3">Lake Konstanz</strain>
    </source>
</reference>
<dbReference type="EMBL" id="CYKH01000549">
    <property type="protein sequence ID" value="CUG05939.1"/>
    <property type="molecule type" value="Genomic_DNA"/>
</dbReference>
<feature type="region of interest" description="Disordered" evidence="1">
    <location>
        <begin position="228"/>
        <end position="311"/>
    </location>
</feature>